<dbReference type="InterPro" id="IPR027417">
    <property type="entry name" value="P-loop_NTPase"/>
</dbReference>
<evidence type="ECO:0000256" key="9">
    <source>
        <dbReference type="ARBA" id="ARBA00023136"/>
    </source>
</evidence>
<dbReference type="PROSITE" id="PS50893">
    <property type="entry name" value="ABC_TRANSPORTER_2"/>
    <property type="match status" value="3"/>
</dbReference>
<evidence type="ECO:0000256" key="8">
    <source>
        <dbReference type="ARBA" id="ARBA00022989"/>
    </source>
</evidence>
<name>A0A2N5NW97_MEDGN</name>
<dbReference type="InterPro" id="IPR003593">
    <property type="entry name" value="AAA+_ATPase"/>
</dbReference>
<evidence type="ECO:0000259" key="11">
    <source>
        <dbReference type="PROSITE" id="PS50893"/>
    </source>
</evidence>
<dbReference type="RefSeq" id="WP_082923098.1">
    <property type="nucleotide sequence ID" value="NZ_CAXUME010000043.1"/>
</dbReference>
<dbReference type="Pfam" id="PF00005">
    <property type="entry name" value="ABC_tran"/>
    <property type="match status" value="3"/>
</dbReference>
<feature type="transmembrane region" description="Helical" evidence="10">
    <location>
        <begin position="565"/>
        <end position="591"/>
    </location>
</feature>
<dbReference type="PROSITE" id="PS00211">
    <property type="entry name" value="ABC_TRANSPORTER_1"/>
    <property type="match status" value="1"/>
</dbReference>
<dbReference type="GO" id="GO:0005524">
    <property type="term" value="F:ATP binding"/>
    <property type="evidence" value="ECO:0007669"/>
    <property type="project" value="UniProtKB-KW"/>
</dbReference>
<dbReference type="GO" id="GO:0016887">
    <property type="term" value="F:ATP hydrolysis activity"/>
    <property type="evidence" value="ECO:0007669"/>
    <property type="project" value="InterPro"/>
</dbReference>
<dbReference type="PANTHER" id="PTHR24221">
    <property type="entry name" value="ATP-BINDING CASSETTE SUB-FAMILY B"/>
    <property type="match status" value="1"/>
</dbReference>
<gene>
    <name evidence="13" type="ORF">O4N78_09835</name>
</gene>
<dbReference type="SUPFAM" id="SSF52540">
    <property type="entry name" value="P-loop containing nucleoside triphosphate hydrolases"/>
    <property type="match status" value="3"/>
</dbReference>
<keyword evidence="3" id="KW-0813">Transport</keyword>
<dbReference type="PANTHER" id="PTHR24221:SF654">
    <property type="entry name" value="ATP-BINDING CASSETTE SUB-FAMILY B MEMBER 6"/>
    <property type="match status" value="1"/>
</dbReference>
<dbReference type="GO" id="GO:0005886">
    <property type="term" value="C:plasma membrane"/>
    <property type="evidence" value="ECO:0007669"/>
    <property type="project" value="UniProtKB-SubCell"/>
</dbReference>
<keyword evidence="5 10" id="KW-0812">Transmembrane</keyword>
<feature type="transmembrane region" description="Helical" evidence="10">
    <location>
        <begin position="751"/>
        <end position="775"/>
    </location>
</feature>
<dbReference type="NCBIfam" id="NF010167">
    <property type="entry name" value="PRK13648.1"/>
    <property type="match status" value="3"/>
</dbReference>
<keyword evidence="6" id="KW-0547">Nucleotide-binding</keyword>
<evidence type="ECO:0000256" key="10">
    <source>
        <dbReference type="SAM" id="Phobius"/>
    </source>
</evidence>
<accession>A0A2N5NW97</accession>
<dbReference type="InterPro" id="IPR011527">
    <property type="entry name" value="ABC1_TM_dom"/>
</dbReference>
<dbReference type="InterPro" id="IPR036640">
    <property type="entry name" value="ABC1_TM_sf"/>
</dbReference>
<keyword evidence="8 10" id="KW-1133">Transmembrane helix</keyword>
<evidence type="ECO:0000313" key="13">
    <source>
        <dbReference type="EMBL" id="MDE1203859.1"/>
    </source>
</evidence>
<feature type="transmembrane region" description="Helical" evidence="10">
    <location>
        <begin position="667"/>
        <end position="685"/>
    </location>
</feature>
<dbReference type="Gene3D" id="1.20.1560.10">
    <property type="entry name" value="ABC transporter type 1, transmembrane domain"/>
    <property type="match status" value="1"/>
</dbReference>
<dbReference type="InterPro" id="IPR039421">
    <property type="entry name" value="Type_1_exporter"/>
</dbReference>
<dbReference type="Proteomes" id="UP001149331">
    <property type="component" value="Unassembled WGS sequence"/>
</dbReference>
<evidence type="ECO:0000256" key="7">
    <source>
        <dbReference type="ARBA" id="ARBA00022840"/>
    </source>
</evidence>
<evidence type="ECO:0000256" key="6">
    <source>
        <dbReference type="ARBA" id="ARBA00022741"/>
    </source>
</evidence>
<evidence type="ECO:0000256" key="2">
    <source>
        <dbReference type="ARBA" id="ARBA00004651"/>
    </source>
</evidence>
<dbReference type="AlphaFoldDB" id="A0A2N5NW97"/>
<dbReference type="InterPro" id="IPR017871">
    <property type="entry name" value="ABC_transporter-like_CS"/>
</dbReference>
<proteinExistence type="predicted"/>
<comment type="subcellular location">
    <subcellularLocation>
        <location evidence="2">Cell membrane</location>
        <topology evidence="2">Multi-pass membrane protein</topology>
    </subcellularLocation>
    <subcellularLocation>
        <location evidence="1">Cell membrane</location>
        <topology evidence="1">Peripheral membrane protein</topology>
    </subcellularLocation>
</comment>
<keyword evidence="9 10" id="KW-0472">Membrane</keyword>
<evidence type="ECO:0000313" key="14">
    <source>
        <dbReference type="Proteomes" id="UP001149331"/>
    </source>
</evidence>
<feature type="transmembrane region" description="Helical" evidence="10">
    <location>
        <begin position="781"/>
        <end position="801"/>
    </location>
</feature>
<feature type="domain" description="ABC transporter" evidence="11">
    <location>
        <begin position="843"/>
        <end position="1078"/>
    </location>
</feature>
<organism evidence="13 14">
    <name type="scientific">Mediterraneibacter gnavus</name>
    <name type="common">Ruminococcus gnavus</name>
    <dbReference type="NCBI Taxonomy" id="33038"/>
    <lineage>
        <taxon>Bacteria</taxon>
        <taxon>Bacillati</taxon>
        <taxon>Bacillota</taxon>
        <taxon>Clostridia</taxon>
        <taxon>Lachnospirales</taxon>
        <taxon>Lachnospiraceae</taxon>
        <taxon>Mediterraneibacter</taxon>
    </lineage>
</organism>
<feature type="domain" description="ABC transmembrane type-1" evidence="12">
    <location>
        <begin position="525"/>
        <end position="793"/>
    </location>
</feature>
<dbReference type="SMART" id="SM00382">
    <property type="entry name" value="AAA"/>
    <property type="match status" value="3"/>
</dbReference>
<dbReference type="Gene3D" id="3.40.50.300">
    <property type="entry name" value="P-loop containing nucleotide triphosphate hydrolases"/>
    <property type="match status" value="3"/>
</dbReference>
<dbReference type="Pfam" id="PF00664">
    <property type="entry name" value="ABC_membrane"/>
    <property type="match status" value="1"/>
</dbReference>
<evidence type="ECO:0000259" key="12">
    <source>
        <dbReference type="PROSITE" id="PS50929"/>
    </source>
</evidence>
<dbReference type="PROSITE" id="PS50929">
    <property type="entry name" value="ABC_TM1F"/>
    <property type="match status" value="1"/>
</dbReference>
<feature type="domain" description="ABC transporter" evidence="11">
    <location>
        <begin position="2"/>
        <end position="246"/>
    </location>
</feature>
<dbReference type="GO" id="GO:0140359">
    <property type="term" value="F:ABC-type transporter activity"/>
    <property type="evidence" value="ECO:0007669"/>
    <property type="project" value="InterPro"/>
</dbReference>
<keyword evidence="7" id="KW-0067">ATP-binding</keyword>
<dbReference type="EMBL" id="JAPZEG010000010">
    <property type="protein sequence ID" value="MDE1203859.1"/>
    <property type="molecule type" value="Genomic_DNA"/>
</dbReference>
<evidence type="ECO:0000256" key="3">
    <source>
        <dbReference type="ARBA" id="ARBA00022448"/>
    </source>
</evidence>
<dbReference type="FunFam" id="3.40.50.300:FF:000221">
    <property type="entry name" value="Multidrug ABC transporter ATP-binding protein"/>
    <property type="match status" value="1"/>
</dbReference>
<dbReference type="CDD" id="cd03225">
    <property type="entry name" value="ABC_cobalt_CbiO_domain1"/>
    <property type="match status" value="1"/>
</dbReference>
<evidence type="ECO:0000256" key="1">
    <source>
        <dbReference type="ARBA" id="ARBA00004202"/>
    </source>
</evidence>
<feature type="domain" description="ABC transporter" evidence="11">
    <location>
        <begin position="274"/>
        <end position="496"/>
    </location>
</feature>
<evidence type="ECO:0000256" key="4">
    <source>
        <dbReference type="ARBA" id="ARBA00022475"/>
    </source>
</evidence>
<comment type="caution">
    <text evidence="13">The sequence shown here is derived from an EMBL/GenBank/DDBJ whole genome shotgun (WGS) entry which is preliminary data.</text>
</comment>
<dbReference type="SUPFAM" id="SSF90123">
    <property type="entry name" value="ABC transporter transmembrane region"/>
    <property type="match status" value="1"/>
</dbReference>
<reference evidence="13" key="1">
    <citation type="submission" date="2022-12" db="EMBL/GenBank/DDBJ databases">
        <title>Genome of R. gnavus strain RSHDN_120.</title>
        <authorList>
            <person name="Abdugheni R."/>
        </authorList>
    </citation>
    <scope>NUCLEOTIDE SEQUENCE</scope>
    <source>
        <strain evidence="13">RSHDN_120</strain>
    </source>
</reference>
<evidence type="ECO:0000256" key="5">
    <source>
        <dbReference type="ARBA" id="ARBA00022692"/>
    </source>
</evidence>
<protein>
    <submittedName>
        <fullName evidence="13">Energy-coupling factor transporter ATPase</fullName>
    </submittedName>
</protein>
<sequence length="1094" mass="121895">MITFDDVSFAYQGGIPDGSEPPALRHIHFHAERGECIVLCGKSGCGKTTMLRMVNGLVPHFYQGRLEGDITVGNVHIKEASLPQVAAVAGSVFQNPRTQFFHLDTTGEMAFNMENLNIPHDKMVERLKETAWKLDIQTLMDRDIFQLSGGEKQQIACGSVYASMPEVIVMDEPSSNLDMESIRKLQDLIRTMKDEGKTILISEHRLWYLEDIADRYVLLKDGQIENEFTSDEILALSLQELEQSGLRAIRRKQLWNMRTRTIRQEKDMEKAAFLEIEGLRFSRQMRQVLDINRLAIPKGAIVAVIGENGAGKSTFALCLCGLLKHHGTVRINGERISNKKLPEQAYLVMQEPGHQLFSDSVLGELMLNKGTVTETEAVAVLDKMGLAGLENRHPGSLSGGQQQRLSLSVALCTNREIMLYDEPTSGQDGDNLMRTAEMIREANENAFCSMMVTHDPELILRCATHILHIHSGEIKKFIKLDERGILYMKKVFGENSQTEKPLKTGIPRLLEFSGKYKGLFSVSQILAGFSSLLLLAPFLCIYFATRELLIGMSGGGYDTVHMMQWGIWALVFELEGLAVNFIALLCSHVGAFHTEKNLKMAALRHLSEMPLGYFEENPGGKLRKIIDENSAQVESYLAHQMPDLVGAQVAMVVGFILMLAIDWRIGLPLLLLLIASFTCQMTIMGEKNMRFMKRYQDAQEEMNHEAVEFVRGISVIKVFGQSAWSIRKFRDAITAYRDDALAFTMACKSGYVGFNTIVNASFLVLVPAALIGMTFSGDTVAFAGKFLFYLVFAPACASMLNKIMYMSNYKMQAVESMRRIDTILLAKSQKQPMQPVKPQNGDICFEHVTFTYPTGETPAISDINFIAPTGTTTALVGHSGSGKTTIASLIPRFYDTQEGTILIGGTPLDQIERESLMKQVAFVFQNPKLRKATLEDNIRGGCHDADRNAILRAAHLAQCDDILKKLPDGLDSVVGKKGVYLSGGEVQRIAIARAILKNAPILVLDEATAFADPENEAQLQKALAELQKGKTVIMVAHRLSTVQNADQILVMKEGSIVERGTHEKLLELQGEYARMWEDYNQSISWKLTKEVRSC</sequence>
<dbReference type="InterPro" id="IPR003439">
    <property type="entry name" value="ABC_transporter-like_ATP-bd"/>
</dbReference>
<keyword evidence="4" id="KW-1003">Cell membrane</keyword>
<feature type="transmembrane region" description="Helical" evidence="10">
    <location>
        <begin position="525"/>
        <end position="545"/>
    </location>
</feature>
<dbReference type="InterPro" id="IPR015856">
    <property type="entry name" value="ABC_transpr_CbiO/EcfA_su"/>
</dbReference>